<dbReference type="EMBL" id="MN739369">
    <property type="protein sequence ID" value="QHT01348.1"/>
    <property type="molecule type" value="Genomic_DNA"/>
</dbReference>
<sequence length="303" mass="35799">MEVFDIINIQPNESIKVISDGLKRIELVRNITHVLHARYNMGVIIVSSSFTKNKRMKYETIFGTIESFFRAIDKKVINFDQSTILVLDNCSDGTKYRGILAKISKDNKFCNVIFIASGIYSSFWNVNTDVTFYLDGVTAKTVYDHYIDKKTMPLNIFKDICDSCIFDNNVLMIDQKNNDIVMKKCTYEDNNTYIDYYNNNFSYNKNVLALYHIYNNFSMYYDVNSDLYNGLWNNVNFIVKCSYVIFTFNILRQNPYGCCLYLPRELHTIILHFMIQTYQKNDVNKKNMIQRIKNYRRLTDRDD</sequence>
<name>A0A6C0C9U4_9ZZZZ</name>
<dbReference type="AlphaFoldDB" id="A0A6C0C9U4"/>
<reference evidence="1" key="1">
    <citation type="journal article" date="2020" name="Nature">
        <title>Giant virus diversity and host interactions through global metagenomics.</title>
        <authorList>
            <person name="Schulz F."/>
            <person name="Roux S."/>
            <person name="Paez-Espino D."/>
            <person name="Jungbluth S."/>
            <person name="Walsh D.A."/>
            <person name="Denef V.J."/>
            <person name="McMahon K.D."/>
            <person name="Konstantinidis K.T."/>
            <person name="Eloe-Fadrosh E.A."/>
            <person name="Kyrpides N.C."/>
            <person name="Woyke T."/>
        </authorList>
    </citation>
    <scope>NUCLEOTIDE SEQUENCE</scope>
    <source>
        <strain evidence="1">GVMAG-M-3300020192-26</strain>
    </source>
</reference>
<protein>
    <submittedName>
        <fullName evidence="1">Uncharacterized protein</fullName>
    </submittedName>
</protein>
<organism evidence="1">
    <name type="scientific">viral metagenome</name>
    <dbReference type="NCBI Taxonomy" id="1070528"/>
    <lineage>
        <taxon>unclassified sequences</taxon>
        <taxon>metagenomes</taxon>
        <taxon>organismal metagenomes</taxon>
    </lineage>
</organism>
<evidence type="ECO:0000313" key="1">
    <source>
        <dbReference type="EMBL" id="QHT01348.1"/>
    </source>
</evidence>
<accession>A0A6C0C9U4</accession>
<proteinExistence type="predicted"/>